<dbReference type="Gene3D" id="1.10.600.10">
    <property type="entry name" value="Farnesyl Diphosphate Synthase"/>
    <property type="match status" value="1"/>
</dbReference>
<gene>
    <name evidence="5" type="ORF">B0I35DRAFT_481359</name>
</gene>
<comment type="similarity">
    <text evidence="2 4">Belongs to the terpene synthase family.</text>
</comment>
<keyword evidence="4" id="KW-0456">Lyase</keyword>
<dbReference type="Pfam" id="PF19086">
    <property type="entry name" value="Terpene_syn_C_2"/>
    <property type="match status" value="1"/>
</dbReference>
<dbReference type="InterPro" id="IPR008949">
    <property type="entry name" value="Isoprenoid_synthase_dom_sf"/>
</dbReference>
<evidence type="ECO:0000313" key="6">
    <source>
        <dbReference type="Proteomes" id="UP000813444"/>
    </source>
</evidence>
<keyword evidence="4" id="KW-0479">Metal-binding</keyword>
<dbReference type="PANTHER" id="PTHR35201:SF4">
    <property type="entry name" value="BETA-PINACENE SYNTHASE-RELATED"/>
    <property type="match status" value="1"/>
</dbReference>
<evidence type="ECO:0000256" key="3">
    <source>
        <dbReference type="ARBA" id="ARBA00022842"/>
    </source>
</evidence>
<dbReference type="SFLD" id="SFLDG01020">
    <property type="entry name" value="Terpene_Cyclase_Like_2"/>
    <property type="match status" value="1"/>
</dbReference>
<dbReference type="SUPFAM" id="SSF48576">
    <property type="entry name" value="Terpenoid synthases"/>
    <property type="match status" value="1"/>
</dbReference>
<proteinExistence type="inferred from homology"/>
<evidence type="ECO:0000256" key="4">
    <source>
        <dbReference type="RuleBase" id="RU366034"/>
    </source>
</evidence>
<evidence type="ECO:0000256" key="1">
    <source>
        <dbReference type="ARBA" id="ARBA00001946"/>
    </source>
</evidence>
<name>A0A8K0WMS2_9HYPO</name>
<sequence length="369" mass="41699">MDTSPLLQTTRMELENTRDSILAKLRGASIILPDLQDMMKHFPAGVHQDAEKLHQDVQMSLEDLIPSHDGTNRLSSMIAANHAFLGAFWWPGAPYDSMRIATWFLTWLFYWDDEIDSTEFSTLISDIELSTNYREETLRFIEASLGGMGDMELSRISSNPLITSFAPIGKGMWENASERHRNDFLREIQNYFEMTMEEQISQLEERLPSPSEYMARRMYSGGVLPTLALHEYAIGIELPDDVAESKVMQEIWHETNVIICLTNDILSLKKEVDLGQVDSLIALLLPESSSVQHAVDKAADIVRTAVSRLDAAEKTMLDQYPKGSQLYQDVKLFIDSCKTGCTGNLNWSLASTRYKLGSKSMKGGLWVTL</sequence>
<dbReference type="Proteomes" id="UP000813444">
    <property type="component" value="Unassembled WGS sequence"/>
</dbReference>
<dbReference type="EC" id="4.2.3.-" evidence="4"/>
<comment type="cofactor">
    <cofactor evidence="1 4">
        <name>Mg(2+)</name>
        <dbReference type="ChEBI" id="CHEBI:18420"/>
    </cofactor>
</comment>
<comment type="caution">
    <text evidence="5">The sequence shown here is derived from an EMBL/GenBank/DDBJ whole genome shotgun (WGS) entry which is preliminary data.</text>
</comment>
<dbReference type="GO" id="GO:0010333">
    <property type="term" value="F:terpene synthase activity"/>
    <property type="evidence" value="ECO:0007669"/>
    <property type="project" value="InterPro"/>
</dbReference>
<dbReference type="PANTHER" id="PTHR35201">
    <property type="entry name" value="TERPENE SYNTHASE"/>
    <property type="match status" value="1"/>
</dbReference>
<reference evidence="5" key="1">
    <citation type="journal article" date="2021" name="Nat. Commun.">
        <title>Genetic determinants of endophytism in the Arabidopsis root mycobiome.</title>
        <authorList>
            <person name="Mesny F."/>
            <person name="Miyauchi S."/>
            <person name="Thiergart T."/>
            <person name="Pickel B."/>
            <person name="Atanasova L."/>
            <person name="Karlsson M."/>
            <person name="Huettel B."/>
            <person name="Barry K.W."/>
            <person name="Haridas S."/>
            <person name="Chen C."/>
            <person name="Bauer D."/>
            <person name="Andreopoulos W."/>
            <person name="Pangilinan J."/>
            <person name="LaButti K."/>
            <person name="Riley R."/>
            <person name="Lipzen A."/>
            <person name="Clum A."/>
            <person name="Drula E."/>
            <person name="Henrissat B."/>
            <person name="Kohler A."/>
            <person name="Grigoriev I.V."/>
            <person name="Martin F.M."/>
            <person name="Hacquard S."/>
        </authorList>
    </citation>
    <scope>NUCLEOTIDE SEQUENCE</scope>
    <source>
        <strain evidence="5">MPI-CAGE-CH-0235</strain>
    </source>
</reference>
<dbReference type="GO" id="GO:0046872">
    <property type="term" value="F:metal ion binding"/>
    <property type="evidence" value="ECO:0007669"/>
    <property type="project" value="UniProtKB-KW"/>
</dbReference>
<evidence type="ECO:0000313" key="5">
    <source>
        <dbReference type="EMBL" id="KAH7311393.1"/>
    </source>
</evidence>
<dbReference type="GO" id="GO:0008299">
    <property type="term" value="P:isoprenoid biosynthetic process"/>
    <property type="evidence" value="ECO:0007669"/>
    <property type="project" value="UniProtKB-ARBA"/>
</dbReference>
<accession>A0A8K0WMS2</accession>
<evidence type="ECO:0000256" key="2">
    <source>
        <dbReference type="ARBA" id="ARBA00006333"/>
    </source>
</evidence>
<organism evidence="5 6">
    <name type="scientific">Stachybotrys elegans</name>
    <dbReference type="NCBI Taxonomy" id="80388"/>
    <lineage>
        <taxon>Eukaryota</taxon>
        <taxon>Fungi</taxon>
        <taxon>Dikarya</taxon>
        <taxon>Ascomycota</taxon>
        <taxon>Pezizomycotina</taxon>
        <taxon>Sordariomycetes</taxon>
        <taxon>Hypocreomycetidae</taxon>
        <taxon>Hypocreales</taxon>
        <taxon>Stachybotryaceae</taxon>
        <taxon>Stachybotrys</taxon>
    </lineage>
</organism>
<dbReference type="InterPro" id="IPR034686">
    <property type="entry name" value="Terpene_cyclase-like_2"/>
</dbReference>
<keyword evidence="6" id="KW-1185">Reference proteome</keyword>
<dbReference type="EMBL" id="JAGPNK010000011">
    <property type="protein sequence ID" value="KAH7311393.1"/>
    <property type="molecule type" value="Genomic_DNA"/>
</dbReference>
<dbReference type="SFLD" id="SFLDS00005">
    <property type="entry name" value="Isoprenoid_Synthase_Type_I"/>
    <property type="match status" value="1"/>
</dbReference>
<dbReference type="OrthoDB" id="2861623at2759"/>
<keyword evidence="3 4" id="KW-0460">Magnesium</keyword>
<dbReference type="AlphaFoldDB" id="A0A8K0WMS2"/>
<protein>
    <recommendedName>
        <fullName evidence="4">Terpene synthase</fullName>
        <ecNumber evidence="4">4.2.3.-</ecNumber>
    </recommendedName>
</protein>